<evidence type="ECO:0000313" key="3">
    <source>
        <dbReference type="Proteomes" id="UP000019132"/>
    </source>
</evidence>
<evidence type="ECO:0000256" key="1">
    <source>
        <dbReference type="SAM" id="Coils"/>
    </source>
</evidence>
<dbReference type="EnsemblProtists" id="PYU1_T001630">
    <property type="protein sequence ID" value="PYU1_T001630"/>
    <property type="gene ID" value="PYU1_G001630"/>
</dbReference>
<keyword evidence="1" id="KW-0175">Coiled coil</keyword>
<sequence length="435" mass="48680">MAQWTAMDANHRVPPPICAAVAIDEGSLLEETEELLAALEPAAFAASPLSQGSTTTYSSRATEDALLSSALSQSALVVAGASTCRVAGLSKKRARTRDRGKDEALELRVLAQELESQLRALHQCRSEAMAQVNKRLIVQMWQRLAERQLRARQCAEAENQKLKELLVQHAQIVAQCSQDVAVVHPGISLQRQDWRSRKIQVDAHDPTLLEVFERLLGRLDVSYAEMDAVFHENGLDQHLTELRSFAQNKTRRLGNDTDYRYIELVELAMIPFDARLVATLFWQVIKAHHSEESIYSYACTDRAADTFGVNHRVRGKSFREDQSLNLKIAMRRYIERDQFVFVWASQSEGESSDLAEMYTIETGWIAISNLKSPDLSGSSAAVLQSCMHIAARSKAEGRQPKNANLLTSLVISAVEEDLARVNQKLESLLLRSEHN</sequence>
<dbReference type="PANTHER" id="PTHR35796:SF3">
    <property type="entry name" value="BHLH DOMAIN-CONTAINING PROTEIN"/>
    <property type="match status" value="1"/>
</dbReference>
<reference evidence="3" key="2">
    <citation type="submission" date="2010-04" db="EMBL/GenBank/DDBJ databases">
        <authorList>
            <person name="Buell R."/>
            <person name="Hamilton J."/>
            <person name="Hostetler J."/>
        </authorList>
    </citation>
    <scope>NUCLEOTIDE SEQUENCE [LARGE SCALE GENOMIC DNA]</scope>
    <source>
        <strain evidence="3">DAOM:BR144</strain>
    </source>
</reference>
<accession>K3W9I9</accession>
<protein>
    <submittedName>
        <fullName evidence="2">Uncharacterized protein</fullName>
    </submittedName>
</protein>
<dbReference type="VEuPathDB" id="FungiDB:PYU1_G001630"/>
<dbReference type="Proteomes" id="UP000019132">
    <property type="component" value="Unassembled WGS sequence"/>
</dbReference>
<dbReference type="PANTHER" id="PTHR35796">
    <property type="entry name" value="HYPOTHETICAL CYTOSOLIC PROTEIN"/>
    <property type="match status" value="1"/>
</dbReference>
<feature type="coiled-coil region" evidence="1">
    <location>
        <begin position="111"/>
        <end position="165"/>
    </location>
</feature>
<keyword evidence="3" id="KW-1185">Reference proteome</keyword>
<dbReference type="EMBL" id="GL376626">
    <property type="status" value="NOT_ANNOTATED_CDS"/>
    <property type="molecule type" value="Genomic_DNA"/>
</dbReference>
<dbReference type="AlphaFoldDB" id="K3W9I9"/>
<name>K3W9I9_GLOUD</name>
<dbReference type="HOGENOM" id="CLU_027764_5_0_1"/>
<evidence type="ECO:0000313" key="2">
    <source>
        <dbReference type="EnsemblProtists" id="PYU1_T001630"/>
    </source>
</evidence>
<proteinExistence type="predicted"/>
<reference evidence="2" key="3">
    <citation type="submission" date="2015-02" db="UniProtKB">
        <authorList>
            <consortium name="EnsemblProtists"/>
        </authorList>
    </citation>
    <scope>IDENTIFICATION</scope>
    <source>
        <strain evidence="2">DAOM BR144</strain>
    </source>
</reference>
<organism evidence="2 3">
    <name type="scientific">Globisporangium ultimum (strain ATCC 200006 / CBS 805.95 / DAOM BR144)</name>
    <name type="common">Pythium ultimum</name>
    <dbReference type="NCBI Taxonomy" id="431595"/>
    <lineage>
        <taxon>Eukaryota</taxon>
        <taxon>Sar</taxon>
        <taxon>Stramenopiles</taxon>
        <taxon>Oomycota</taxon>
        <taxon>Peronosporomycetes</taxon>
        <taxon>Pythiales</taxon>
        <taxon>Pythiaceae</taxon>
        <taxon>Globisporangium</taxon>
    </lineage>
</organism>
<reference evidence="3" key="1">
    <citation type="journal article" date="2010" name="Genome Biol.">
        <title>Genome sequence of the necrotrophic plant pathogen Pythium ultimum reveals original pathogenicity mechanisms and effector repertoire.</title>
        <authorList>
            <person name="Levesque C.A."/>
            <person name="Brouwer H."/>
            <person name="Cano L."/>
            <person name="Hamilton J.P."/>
            <person name="Holt C."/>
            <person name="Huitema E."/>
            <person name="Raffaele S."/>
            <person name="Robideau G.P."/>
            <person name="Thines M."/>
            <person name="Win J."/>
            <person name="Zerillo M.M."/>
            <person name="Beakes G.W."/>
            <person name="Boore J.L."/>
            <person name="Busam D."/>
            <person name="Dumas B."/>
            <person name="Ferriera S."/>
            <person name="Fuerstenberg S.I."/>
            <person name="Gachon C.M."/>
            <person name="Gaulin E."/>
            <person name="Govers F."/>
            <person name="Grenville-Briggs L."/>
            <person name="Horner N."/>
            <person name="Hostetler J."/>
            <person name="Jiang R.H."/>
            <person name="Johnson J."/>
            <person name="Krajaejun T."/>
            <person name="Lin H."/>
            <person name="Meijer H.J."/>
            <person name="Moore B."/>
            <person name="Morris P."/>
            <person name="Phuntmart V."/>
            <person name="Puiu D."/>
            <person name="Shetty J."/>
            <person name="Stajich J.E."/>
            <person name="Tripathy S."/>
            <person name="Wawra S."/>
            <person name="van West P."/>
            <person name="Whitty B.R."/>
            <person name="Coutinho P.M."/>
            <person name="Henrissat B."/>
            <person name="Martin F."/>
            <person name="Thomas P.D."/>
            <person name="Tyler B.M."/>
            <person name="De Vries R.P."/>
            <person name="Kamoun S."/>
            <person name="Yandell M."/>
            <person name="Tisserat N."/>
            <person name="Buell C.R."/>
        </authorList>
    </citation>
    <scope>NUCLEOTIDE SEQUENCE</scope>
    <source>
        <strain evidence="3">DAOM:BR144</strain>
    </source>
</reference>
<dbReference type="InParanoid" id="K3W9I9"/>